<dbReference type="GO" id="GO:0006508">
    <property type="term" value="P:proteolysis"/>
    <property type="evidence" value="ECO:0007669"/>
    <property type="project" value="UniProtKB-KW"/>
</dbReference>
<name>A0A8I6SHI9_CIMLE</name>
<keyword evidence="8" id="KW-0732">Signal</keyword>
<dbReference type="GO" id="GO:0005764">
    <property type="term" value="C:lysosome"/>
    <property type="evidence" value="ECO:0007669"/>
    <property type="project" value="TreeGrafter"/>
</dbReference>
<dbReference type="Gene3D" id="2.40.70.10">
    <property type="entry name" value="Acid Proteases"/>
    <property type="match status" value="2"/>
</dbReference>
<evidence type="ECO:0000256" key="8">
    <source>
        <dbReference type="SAM" id="SignalP"/>
    </source>
</evidence>
<evidence type="ECO:0000256" key="7">
    <source>
        <dbReference type="RuleBase" id="RU000454"/>
    </source>
</evidence>
<dbReference type="KEGG" id="clec:106668063"/>
<feature type="signal peptide" evidence="8">
    <location>
        <begin position="1"/>
        <end position="20"/>
    </location>
</feature>
<organism evidence="10 11">
    <name type="scientific">Cimex lectularius</name>
    <name type="common">Bed bug</name>
    <name type="synonym">Acanthia lectularia</name>
    <dbReference type="NCBI Taxonomy" id="79782"/>
    <lineage>
        <taxon>Eukaryota</taxon>
        <taxon>Metazoa</taxon>
        <taxon>Ecdysozoa</taxon>
        <taxon>Arthropoda</taxon>
        <taxon>Hexapoda</taxon>
        <taxon>Insecta</taxon>
        <taxon>Pterygota</taxon>
        <taxon>Neoptera</taxon>
        <taxon>Paraneoptera</taxon>
        <taxon>Hemiptera</taxon>
        <taxon>Heteroptera</taxon>
        <taxon>Panheteroptera</taxon>
        <taxon>Cimicomorpha</taxon>
        <taxon>Cimicidae</taxon>
        <taxon>Cimex</taxon>
    </lineage>
</organism>
<dbReference type="PROSITE" id="PS51767">
    <property type="entry name" value="PEPTIDASE_A1"/>
    <property type="match status" value="1"/>
</dbReference>
<keyword evidence="4 7" id="KW-0378">Hydrolase</keyword>
<evidence type="ECO:0000256" key="2">
    <source>
        <dbReference type="ARBA" id="ARBA00022670"/>
    </source>
</evidence>
<feature type="chain" id="PRO_5035155806" description="Peptidase A1 domain-containing protein" evidence="8">
    <location>
        <begin position="21"/>
        <end position="400"/>
    </location>
</feature>
<dbReference type="EnsemblMetazoa" id="XM_024225623.1">
    <property type="protein sequence ID" value="XP_024081391.1"/>
    <property type="gene ID" value="LOC106668063"/>
</dbReference>
<evidence type="ECO:0000256" key="6">
    <source>
        <dbReference type="PIRSR" id="PIRSR601461-2"/>
    </source>
</evidence>
<keyword evidence="11" id="KW-1185">Reference proteome</keyword>
<dbReference type="PRINTS" id="PR00792">
    <property type="entry name" value="PEPSIN"/>
</dbReference>
<proteinExistence type="inferred from homology"/>
<dbReference type="InterPro" id="IPR033121">
    <property type="entry name" value="PEPTIDASE_A1"/>
</dbReference>
<feature type="active site" evidence="5">
    <location>
        <position position="90"/>
    </location>
</feature>
<evidence type="ECO:0000259" key="9">
    <source>
        <dbReference type="PROSITE" id="PS51767"/>
    </source>
</evidence>
<dbReference type="PANTHER" id="PTHR47966">
    <property type="entry name" value="BETA-SITE APP-CLEAVING ENZYME, ISOFORM A-RELATED"/>
    <property type="match status" value="1"/>
</dbReference>
<sequence length="400" mass="44972">MKYTICLSLLLALLYVHSEAVVRVSLQKRLQNKDRLTSLENLMKYQHRLKKYLFLNNKNTKEDLQTNLNTAYYGTISLGTPPQNFTVVFDTGSSKLWIPSSYCKSRNVCSTFPIKSFLRVYGIGFYDHKSSTHQLTGKTFQIAYWTGAVAGYLAQDTLTIGNMSVRNQEFGETTLETQAPFGWAQFDGIFGLSFQSLSVQDVVPPFVNMMRQGLVEKGKFSFYLGRNPDDEVGGELVFGGVNEDKVDVKTLKSFNITSDRFWKVKIDGIESEDRKWYTSGCQAIVDSGTSFIVGPADVINDLLYKKIGAVFVKQLGVSAVDCDKLDDLPTVNITIGGVKYPLKSSDYVIKFKERVGDVCVPAFSPMNRAKSWILGDVFMRTVYTVFDMENRTVSFGKLKS</sequence>
<keyword evidence="2 7" id="KW-0645">Protease</keyword>
<dbReference type="FunFam" id="2.40.70.10:FF:000115">
    <property type="entry name" value="Lysosomal aspartic protease"/>
    <property type="match status" value="1"/>
</dbReference>
<evidence type="ECO:0000256" key="1">
    <source>
        <dbReference type="ARBA" id="ARBA00007447"/>
    </source>
</evidence>
<dbReference type="PROSITE" id="PS00141">
    <property type="entry name" value="ASP_PROTEASE"/>
    <property type="match status" value="2"/>
</dbReference>
<dbReference type="PANTHER" id="PTHR47966:SF51">
    <property type="entry name" value="BETA-SITE APP-CLEAVING ENZYME, ISOFORM A-RELATED"/>
    <property type="match status" value="1"/>
</dbReference>
<dbReference type="AlphaFoldDB" id="A0A8I6SHI9"/>
<dbReference type="OrthoDB" id="5853681at2759"/>
<dbReference type="OMA" id="DCESISQ"/>
<dbReference type="InterPro" id="IPR021109">
    <property type="entry name" value="Peptidase_aspartic_dom_sf"/>
</dbReference>
<feature type="domain" description="Peptidase A1" evidence="9">
    <location>
        <begin position="72"/>
        <end position="396"/>
    </location>
</feature>
<reference evidence="10" key="1">
    <citation type="submission" date="2022-01" db="UniProtKB">
        <authorList>
            <consortium name="EnsemblMetazoa"/>
        </authorList>
    </citation>
    <scope>IDENTIFICATION</scope>
</reference>
<keyword evidence="6" id="KW-1015">Disulfide bond</keyword>
<comment type="similarity">
    <text evidence="1 7">Belongs to the peptidase A1 family.</text>
</comment>
<dbReference type="SUPFAM" id="SSF50630">
    <property type="entry name" value="Acid proteases"/>
    <property type="match status" value="1"/>
</dbReference>
<dbReference type="GO" id="GO:0004190">
    <property type="term" value="F:aspartic-type endopeptidase activity"/>
    <property type="evidence" value="ECO:0007669"/>
    <property type="project" value="UniProtKB-KW"/>
</dbReference>
<dbReference type="Pfam" id="PF00026">
    <property type="entry name" value="Asp"/>
    <property type="match status" value="1"/>
</dbReference>
<accession>A0A8I6SHI9</accession>
<dbReference type="GeneID" id="106668063"/>
<evidence type="ECO:0000256" key="3">
    <source>
        <dbReference type="ARBA" id="ARBA00022750"/>
    </source>
</evidence>
<feature type="active site" evidence="5">
    <location>
        <position position="286"/>
    </location>
</feature>
<evidence type="ECO:0000256" key="5">
    <source>
        <dbReference type="PIRSR" id="PIRSR601461-1"/>
    </source>
</evidence>
<dbReference type="RefSeq" id="XP_024081391.1">
    <property type="nucleotide sequence ID" value="XM_024225623.1"/>
</dbReference>
<evidence type="ECO:0000313" key="10">
    <source>
        <dbReference type="EnsemblMetazoa" id="XP_024081391.1"/>
    </source>
</evidence>
<protein>
    <recommendedName>
        <fullName evidence="9">Peptidase A1 domain-containing protein</fullName>
    </recommendedName>
</protein>
<dbReference type="InterPro" id="IPR001461">
    <property type="entry name" value="Aspartic_peptidase_A1"/>
</dbReference>
<evidence type="ECO:0000313" key="11">
    <source>
        <dbReference type="Proteomes" id="UP000494040"/>
    </source>
</evidence>
<dbReference type="Proteomes" id="UP000494040">
    <property type="component" value="Unassembled WGS sequence"/>
</dbReference>
<feature type="disulfide bond" evidence="6">
    <location>
        <begin position="322"/>
        <end position="359"/>
    </location>
</feature>
<keyword evidence="3 7" id="KW-0064">Aspartyl protease</keyword>
<dbReference type="InterPro" id="IPR001969">
    <property type="entry name" value="Aspartic_peptidase_AS"/>
</dbReference>
<evidence type="ECO:0000256" key="4">
    <source>
        <dbReference type="ARBA" id="ARBA00022801"/>
    </source>
</evidence>